<evidence type="ECO:0000313" key="4">
    <source>
        <dbReference type="Proteomes" id="UP001458415"/>
    </source>
</evidence>
<organism evidence="3 4">
    <name type="scientific">Streptomyces carpinensis</name>
    <dbReference type="NCBI Taxonomy" id="66369"/>
    <lineage>
        <taxon>Bacteria</taxon>
        <taxon>Bacillati</taxon>
        <taxon>Actinomycetota</taxon>
        <taxon>Actinomycetes</taxon>
        <taxon>Kitasatosporales</taxon>
        <taxon>Streptomycetaceae</taxon>
        <taxon>Streptomyces</taxon>
    </lineage>
</organism>
<feature type="transmembrane region" description="Helical" evidence="1">
    <location>
        <begin position="12"/>
        <end position="36"/>
    </location>
</feature>
<comment type="caution">
    <text evidence="3">The sequence shown here is derived from an EMBL/GenBank/DDBJ whole genome shotgun (WGS) entry which is preliminary data.</text>
</comment>
<dbReference type="RefSeq" id="WP_086727164.1">
    <property type="nucleotide sequence ID" value="NZ_MUBM01000170.1"/>
</dbReference>
<keyword evidence="1" id="KW-1133">Transmembrane helix</keyword>
<accession>A0ABV1WBH6</accession>
<keyword evidence="1" id="KW-0812">Transmembrane</keyword>
<dbReference type="Pfam" id="PF09851">
    <property type="entry name" value="SHOCT"/>
    <property type="match status" value="1"/>
</dbReference>
<evidence type="ECO:0000259" key="2">
    <source>
        <dbReference type="Pfam" id="PF09851"/>
    </source>
</evidence>
<protein>
    <submittedName>
        <fullName evidence="3">SHOCT domain-containing protein</fullName>
    </submittedName>
</protein>
<keyword evidence="1" id="KW-0472">Membrane</keyword>
<name>A0ABV1WBH6_9ACTN</name>
<sequence>MMFWYGHGMNGWGWFVMSLSTLLFWAVIIGVGILVFRALARPTPPRTQQHLNWQGTSPGSGPEQILAERFARGEIDEDEYQRRMATLRGSSPGESKPPVS</sequence>
<dbReference type="Proteomes" id="UP001458415">
    <property type="component" value="Unassembled WGS sequence"/>
</dbReference>
<evidence type="ECO:0000313" key="3">
    <source>
        <dbReference type="EMBL" id="MER6981536.1"/>
    </source>
</evidence>
<reference evidence="3 4" key="1">
    <citation type="submission" date="2024-06" db="EMBL/GenBank/DDBJ databases">
        <title>The Natural Products Discovery Center: Release of the First 8490 Sequenced Strains for Exploring Actinobacteria Biosynthetic Diversity.</title>
        <authorList>
            <person name="Kalkreuter E."/>
            <person name="Kautsar S.A."/>
            <person name="Yang D."/>
            <person name="Bader C.D."/>
            <person name="Teijaro C.N."/>
            <person name="Fluegel L."/>
            <person name="Davis C.M."/>
            <person name="Simpson J.R."/>
            <person name="Lauterbach L."/>
            <person name="Steele A.D."/>
            <person name="Gui C."/>
            <person name="Meng S."/>
            <person name="Li G."/>
            <person name="Viehrig K."/>
            <person name="Ye F."/>
            <person name="Su P."/>
            <person name="Kiefer A.F."/>
            <person name="Nichols A."/>
            <person name="Cepeda A.J."/>
            <person name="Yan W."/>
            <person name="Fan B."/>
            <person name="Jiang Y."/>
            <person name="Adhikari A."/>
            <person name="Zheng C.-J."/>
            <person name="Schuster L."/>
            <person name="Cowan T.M."/>
            <person name="Smanski M.J."/>
            <person name="Chevrette M.G."/>
            <person name="De Carvalho L.P.S."/>
            <person name="Shen B."/>
        </authorList>
    </citation>
    <scope>NUCLEOTIDE SEQUENCE [LARGE SCALE GENOMIC DNA]</scope>
    <source>
        <strain evidence="3 4">NPDC000634</strain>
    </source>
</reference>
<proteinExistence type="predicted"/>
<dbReference type="InterPro" id="IPR018649">
    <property type="entry name" value="SHOCT"/>
</dbReference>
<keyword evidence="4" id="KW-1185">Reference proteome</keyword>
<gene>
    <name evidence="3" type="ORF">ABT317_32345</name>
</gene>
<dbReference type="EMBL" id="JBEPCU010000787">
    <property type="protein sequence ID" value="MER6981536.1"/>
    <property type="molecule type" value="Genomic_DNA"/>
</dbReference>
<evidence type="ECO:0000256" key="1">
    <source>
        <dbReference type="SAM" id="Phobius"/>
    </source>
</evidence>
<feature type="domain" description="SHOCT" evidence="2">
    <location>
        <begin position="63"/>
        <end position="87"/>
    </location>
</feature>